<dbReference type="GO" id="GO:0003677">
    <property type="term" value="F:DNA binding"/>
    <property type="evidence" value="ECO:0007669"/>
    <property type="project" value="InterPro"/>
</dbReference>
<dbReference type="Pfam" id="PF12728">
    <property type="entry name" value="HTH_17"/>
    <property type="match status" value="1"/>
</dbReference>
<proteinExistence type="predicted"/>
<sequence>METVVERPTLKDQQVARESLPLFTKAIAQKESEQGSIQIQANSLSINIPIKALHLLAVILSSMAQGKAISLIPSDSEISTQQAAAILNVSRPHVVKLLEEGVIPFKKVGSHRRILLEEVLIYANQQKDMRKENLQFLTQQAQELNLGYE</sequence>
<dbReference type="OrthoDB" id="26212at2"/>
<evidence type="ECO:0000313" key="2">
    <source>
        <dbReference type="EMBL" id="SFE08394.1"/>
    </source>
</evidence>
<reference evidence="2 3" key="1">
    <citation type="submission" date="2016-10" db="EMBL/GenBank/DDBJ databases">
        <authorList>
            <person name="de Groot N.N."/>
        </authorList>
    </citation>
    <scope>NUCLEOTIDE SEQUENCE [LARGE SCALE GENOMIC DNA]</scope>
    <source>
        <strain evidence="2 3">DSM 26130</strain>
    </source>
</reference>
<dbReference type="AlphaFoldDB" id="A0A1I1XLU5"/>
<name>A0A1I1XLU5_9BACT</name>
<dbReference type="STRING" id="662367.SAMN05216167_11050"/>
<dbReference type="InterPro" id="IPR010093">
    <property type="entry name" value="SinI_DNA-bd"/>
</dbReference>
<keyword evidence="3" id="KW-1185">Reference proteome</keyword>
<gene>
    <name evidence="2" type="ORF">SAMN05216167_11050</name>
</gene>
<dbReference type="NCBIfam" id="TIGR01764">
    <property type="entry name" value="excise"/>
    <property type="match status" value="1"/>
</dbReference>
<dbReference type="InterPro" id="IPR041657">
    <property type="entry name" value="HTH_17"/>
</dbReference>
<organism evidence="2 3">
    <name type="scientific">Spirosoma endophyticum</name>
    <dbReference type="NCBI Taxonomy" id="662367"/>
    <lineage>
        <taxon>Bacteria</taxon>
        <taxon>Pseudomonadati</taxon>
        <taxon>Bacteroidota</taxon>
        <taxon>Cytophagia</taxon>
        <taxon>Cytophagales</taxon>
        <taxon>Cytophagaceae</taxon>
        <taxon>Spirosoma</taxon>
    </lineage>
</organism>
<evidence type="ECO:0000313" key="3">
    <source>
        <dbReference type="Proteomes" id="UP000198598"/>
    </source>
</evidence>
<accession>A0A1I1XLU5</accession>
<dbReference type="EMBL" id="FOLQ01000010">
    <property type="protein sequence ID" value="SFE08394.1"/>
    <property type="molecule type" value="Genomic_DNA"/>
</dbReference>
<evidence type="ECO:0000259" key="1">
    <source>
        <dbReference type="Pfam" id="PF12728"/>
    </source>
</evidence>
<protein>
    <submittedName>
        <fullName evidence="2">DNA binding domain-containing protein, excisionase family</fullName>
    </submittedName>
</protein>
<dbReference type="Proteomes" id="UP000198598">
    <property type="component" value="Unassembled WGS sequence"/>
</dbReference>
<dbReference type="RefSeq" id="WP_093830275.1">
    <property type="nucleotide sequence ID" value="NZ_FOLQ01000010.1"/>
</dbReference>
<feature type="domain" description="Helix-turn-helix" evidence="1">
    <location>
        <begin position="79"/>
        <end position="126"/>
    </location>
</feature>